<proteinExistence type="inferred from homology"/>
<keyword evidence="4" id="KW-1185">Reference proteome</keyword>
<accession>A0A521FYA4</accession>
<dbReference type="Gene3D" id="1.10.1470.10">
    <property type="entry name" value="YjbJ"/>
    <property type="match status" value="1"/>
</dbReference>
<evidence type="ECO:0000256" key="1">
    <source>
        <dbReference type="ARBA" id="ARBA00009129"/>
    </source>
</evidence>
<dbReference type="InterPro" id="IPR036629">
    <property type="entry name" value="YjbJ_sf"/>
</dbReference>
<sequence>MNEHSSVKDRAEGQFHQVNGKIKEVVGNMFNNQELEAEGRKENLSGKVQDKVGQVEKVLGM</sequence>
<reference evidence="3" key="1">
    <citation type="submission" date="2017-07" db="EMBL/GenBank/DDBJ databases">
        <title>The cable genome - Insights into the physiology and evolution of filamentous bacteria capable of sulfide oxidation via long distance electron transfer.</title>
        <authorList>
            <person name="Thorup C."/>
            <person name="Bjerg J.T."/>
            <person name="Schreiber L."/>
            <person name="Nielsen L.P."/>
            <person name="Kjeldsen K.U."/>
            <person name="Boesen T."/>
            <person name="Boggild A."/>
            <person name="Meysman F."/>
            <person name="Geelhoed J."/>
            <person name="Schramm A."/>
        </authorList>
    </citation>
    <scope>NUCLEOTIDE SEQUENCE [LARGE SCALE GENOMIC DNA]</scope>
    <source>
        <strain evidence="3">GS</strain>
    </source>
</reference>
<dbReference type="Proteomes" id="UP000316238">
    <property type="component" value="Unassembled WGS sequence"/>
</dbReference>
<dbReference type="Pfam" id="PF05532">
    <property type="entry name" value="CsbD"/>
    <property type="match status" value="1"/>
</dbReference>
<name>A0A521FYA4_9BACT</name>
<protein>
    <submittedName>
        <fullName evidence="3">Uncharacterized conserved protein YjbJ, UPF0337 family</fullName>
    </submittedName>
</protein>
<dbReference type="SUPFAM" id="SSF69047">
    <property type="entry name" value="Hypothetical protein YjbJ"/>
    <property type="match status" value="1"/>
</dbReference>
<evidence type="ECO:0000313" key="3">
    <source>
        <dbReference type="EMBL" id="TAA73747.1"/>
    </source>
</evidence>
<comment type="caution">
    <text evidence="3">The sequence shown here is derived from an EMBL/GenBank/DDBJ whole genome shotgun (WGS) entry which is preliminary data.</text>
</comment>
<dbReference type="EMBL" id="NQJD01000064">
    <property type="protein sequence ID" value="TAA73747.1"/>
    <property type="molecule type" value="Genomic_DNA"/>
</dbReference>
<comment type="similarity">
    <text evidence="1">Belongs to the UPF0337 (CsbD) family.</text>
</comment>
<organism evidence="3 4">
    <name type="scientific">Candidatus Electronema aureum</name>
    <dbReference type="NCBI Taxonomy" id="2005002"/>
    <lineage>
        <taxon>Bacteria</taxon>
        <taxon>Pseudomonadati</taxon>
        <taxon>Thermodesulfobacteriota</taxon>
        <taxon>Desulfobulbia</taxon>
        <taxon>Desulfobulbales</taxon>
        <taxon>Desulfobulbaceae</taxon>
        <taxon>Candidatus Electronema</taxon>
    </lineage>
</organism>
<evidence type="ECO:0000259" key="2">
    <source>
        <dbReference type="Pfam" id="PF05532"/>
    </source>
</evidence>
<evidence type="ECO:0000313" key="4">
    <source>
        <dbReference type="Proteomes" id="UP000316238"/>
    </source>
</evidence>
<dbReference type="InterPro" id="IPR008462">
    <property type="entry name" value="CsbD"/>
</dbReference>
<dbReference type="AlphaFoldDB" id="A0A521FYA4"/>
<gene>
    <name evidence="3" type="ORF">CDV28_16411</name>
</gene>
<feature type="domain" description="CsbD-like" evidence="2">
    <location>
        <begin position="9"/>
        <end position="56"/>
    </location>
</feature>